<keyword evidence="4" id="KW-1185">Reference proteome</keyword>
<sequence length="128" mass="14323">MEFERRTLWEEEPASRERLPDPVRDAAVRAVLLVAVAVTQAVIVLLLVAGGSWLTAPMMLCTVVTSVVASWAVLDVWVTRQVWAQRAGVLSTPSSAAHTLRRERRRARRRERAAAREGRPHIPRAHSV</sequence>
<organism evidence="3 4">
    <name type="scientific">Actinacidiphila acididurans</name>
    <dbReference type="NCBI Taxonomy" id="2784346"/>
    <lineage>
        <taxon>Bacteria</taxon>
        <taxon>Bacillati</taxon>
        <taxon>Actinomycetota</taxon>
        <taxon>Actinomycetes</taxon>
        <taxon>Kitasatosporales</taxon>
        <taxon>Streptomycetaceae</taxon>
        <taxon>Actinacidiphila</taxon>
    </lineage>
</organism>
<evidence type="ECO:0000313" key="3">
    <source>
        <dbReference type="EMBL" id="MBM9510508.1"/>
    </source>
</evidence>
<gene>
    <name evidence="3" type="ORF">ITX44_39290</name>
</gene>
<keyword evidence="2" id="KW-1133">Transmembrane helix</keyword>
<protein>
    <submittedName>
        <fullName evidence="3">Uncharacterized protein</fullName>
    </submittedName>
</protein>
<feature type="region of interest" description="Disordered" evidence="1">
    <location>
        <begin position="91"/>
        <end position="128"/>
    </location>
</feature>
<name>A0ABS2U4G6_9ACTN</name>
<keyword evidence="2" id="KW-0812">Transmembrane</keyword>
<feature type="compositionally biased region" description="Basic residues" evidence="1">
    <location>
        <begin position="99"/>
        <end position="111"/>
    </location>
</feature>
<dbReference type="EMBL" id="JADKYB010000039">
    <property type="protein sequence ID" value="MBM9510508.1"/>
    <property type="molecule type" value="Genomic_DNA"/>
</dbReference>
<dbReference type="RefSeq" id="WP_205364631.1">
    <property type="nucleotide sequence ID" value="NZ_JADKYB010000039.1"/>
</dbReference>
<reference evidence="3 4" key="1">
    <citation type="submission" date="2021-01" db="EMBL/GenBank/DDBJ databases">
        <title>Streptomyces acididurans sp. nov., isolated from a peat swamp forest soil.</title>
        <authorList>
            <person name="Chantavorakit T."/>
            <person name="Duangmal K."/>
        </authorList>
    </citation>
    <scope>NUCLEOTIDE SEQUENCE [LARGE SCALE GENOMIC DNA]</scope>
    <source>
        <strain evidence="3 4">KK5PA1</strain>
    </source>
</reference>
<comment type="caution">
    <text evidence="3">The sequence shown here is derived from an EMBL/GenBank/DDBJ whole genome shotgun (WGS) entry which is preliminary data.</text>
</comment>
<evidence type="ECO:0000256" key="1">
    <source>
        <dbReference type="SAM" id="MobiDB-lite"/>
    </source>
</evidence>
<feature type="transmembrane region" description="Helical" evidence="2">
    <location>
        <begin position="56"/>
        <end position="78"/>
    </location>
</feature>
<keyword evidence="2" id="KW-0472">Membrane</keyword>
<evidence type="ECO:0000256" key="2">
    <source>
        <dbReference type="SAM" id="Phobius"/>
    </source>
</evidence>
<dbReference type="Proteomes" id="UP000749040">
    <property type="component" value="Unassembled WGS sequence"/>
</dbReference>
<feature type="transmembrane region" description="Helical" evidence="2">
    <location>
        <begin position="26"/>
        <end position="50"/>
    </location>
</feature>
<proteinExistence type="predicted"/>
<accession>A0ABS2U4G6</accession>
<evidence type="ECO:0000313" key="4">
    <source>
        <dbReference type="Proteomes" id="UP000749040"/>
    </source>
</evidence>